<sequence>MSRVSGLTQILTHFNMQESPMITIQCDGGDVEVKKSLLTAVSDVFKAMLESDMLEKRTNLIQANDVNFQTMKIIIDFYKEGTVSGFERLNRDTFTYIVEKYNFLGIKEEVAEYLLQRYFMQPDVKLLDSVFFTYGDRCKRTAVIKEMALMIAGGKEVPTFVNNFESPDFIELVRYVIDFPYNRFRVLLKTLCSWLSKDSERRSVVTLEIIGIIDLQKYPREDVQFLLKNLHLSEKFQGIKLLIQKYI</sequence>
<comment type="caution">
    <text evidence="2">The sequence shown here is derived from an EMBL/GenBank/DDBJ whole genome shotgun (WGS) entry which is preliminary data.</text>
</comment>
<dbReference type="Gene3D" id="3.30.710.10">
    <property type="entry name" value="Potassium Channel Kv1.1, Chain A"/>
    <property type="match status" value="1"/>
</dbReference>
<feature type="domain" description="BTB" evidence="1">
    <location>
        <begin position="20"/>
        <end position="87"/>
    </location>
</feature>
<dbReference type="EMBL" id="JAVRJZ010000014">
    <property type="protein sequence ID" value="KAK2713937.1"/>
    <property type="molecule type" value="Genomic_DNA"/>
</dbReference>
<dbReference type="InterPro" id="IPR000210">
    <property type="entry name" value="BTB/POZ_dom"/>
</dbReference>
<evidence type="ECO:0000313" key="3">
    <source>
        <dbReference type="Proteomes" id="UP001187531"/>
    </source>
</evidence>
<name>A0AA88L5T7_ARTSF</name>
<evidence type="ECO:0000313" key="2">
    <source>
        <dbReference type="EMBL" id="KAK2713939.1"/>
    </source>
</evidence>
<dbReference type="Pfam" id="PF00651">
    <property type="entry name" value="BTB"/>
    <property type="match status" value="1"/>
</dbReference>
<dbReference type="SMART" id="SM00225">
    <property type="entry name" value="BTB"/>
    <property type="match status" value="1"/>
</dbReference>
<accession>A0AA88L5T7</accession>
<dbReference type="SUPFAM" id="SSF54695">
    <property type="entry name" value="POZ domain"/>
    <property type="match status" value="1"/>
</dbReference>
<keyword evidence="3" id="KW-1185">Reference proteome</keyword>
<dbReference type="EMBL" id="JAVRJZ010000014">
    <property type="protein sequence ID" value="KAK2713939.1"/>
    <property type="molecule type" value="Genomic_DNA"/>
</dbReference>
<evidence type="ECO:0000259" key="1">
    <source>
        <dbReference type="PROSITE" id="PS50097"/>
    </source>
</evidence>
<proteinExistence type="predicted"/>
<organism evidence="2 3">
    <name type="scientific">Artemia franciscana</name>
    <name type="common">Brine shrimp</name>
    <name type="synonym">Artemia sanfranciscana</name>
    <dbReference type="NCBI Taxonomy" id="6661"/>
    <lineage>
        <taxon>Eukaryota</taxon>
        <taxon>Metazoa</taxon>
        <taxon>Ecdysozoa</taxon>
        <taxon>Arthropoda</taxon>
        <taxon>Crustacea</taxon>
        <taxon>Branchiopoda</taxon>
        <taxon>Anostraca</taxon>
        <taxon>Artemiidae</taxon>
        <taxon>Artemia</taxon>
    </lineage>
</organism>
<dbReference type="InterPro" id="IPR011333">
    <property type="entry name" value="SKP1/BTB/POZ_sf"/>
</dbReference>
<protein>
    <recommendedName>
        <fullName evidence="1">BTB domain-containing protein</fullName>
    </recommendedName>
</protein>
<gene>
    <name evidence="2" type="ORF">QYM36_009732</name>
</gene>
<dbReference type="Proteomes" id="UP001187531">
    <property type="component" value="Unassembled WGS sequence"/>
</dbReference>
<reference evidence="2" key="1">
    <citation type="submission" date="2023-07" db="EMBL/GenBank/DDBJ databases">
        <title>Chromosome-level genome assembly of Artemia franciscana.</title>
        <authorList>
            <person name="Jo E."/>
        </authorList>
    </citation>
    <scope>NUCLEOTIDE SEQUENCE</scope>
    <source>
        <tissue evidence="2">Whole body</tissue>
    </source>
</reference>
<dbReference type="PROSITE" id="PS50097">
    <property type="entry name" value="BTB"/>
    <property type="match status" value="1"/>
</dbReference>
<dbReference type="CDD" id="cd18186">
    <property type="entry name" value="BTB_POZ_ZBTB_KLHL-like"/>
    <property type="match status" value="1"/>
</dbReference>
<dbReference type="EMBL" id="JAVRJZ010000014">
    <property type="protein sequence ID" value="KAK2713938.1"/>
    <property type="molecule type" value="Genomic_DNA"/>
</dbReference>
<dbReference type="AlphaFoldDB" id="A0AA88L5T7"/>